<dbReference type="AlphaFoldDB" id="A0A0P0N3K9"/>
<dbReference type="GO" id="GO:0005737">
    <property type="term" value="C:cytoplasm"/>
    <property type="evidence" value="ECO:0007669"/>
    <property type="project" value="UniProtKB-SubCell"/>
</dbReference>
<name>A0A0P0N3K9_9CREN</name>
<dbReference type="RefSeq" id="WP_055408688.1">
    <property type="nucleotide sequence ID" value="NZ_CP013011.1"/>
</dbReference>
<evidence type="ECO:0000313" key="12">
    <source>
        <dbReference type="Proteomes" id="UP000196694"/>
    </source>
</evidence>
<dbReference type="PANTHER" id="PTHR21090">
    <property type="entry name" value="AROM/DEHYDROQUINATE SYNTHASE"/>
    <property type="match status" value="1"/>
</dbReference>
<evidence type="ECO:0000256" key="6">
    <source>
        <dbReference type="ARBA" id="ARBA00044633"/>
    </source>
</evidence>
<dbReference type="InterPro" id="IPR013792">
    <property type="entry name" value="RNA3'P_cycl/enolpyr_Trfase_a/b"/>
</dbReference>
<dbReference type="NCBIfam" id="TIGR01356">
    <property type="entry name" value="aroA"/>
    <property type="match status" value="1"/>
</dbReference>
<feature type="binding site" evidence="7">
    <location>
        <position position="341"/>
    </location>
    <ligand>
        <name>phosphoenolpyruvate</name>
        <dbReference type="ChEBI" id="CHEBI:58702"/>
    </ligand>
</feature>
<keyword evidence="5 7" id="KW-0057">Aromatic amino acid biosynthesis</keyword>
<reference evidence="9 11" key="1">
    <citation type="submission" date="2015-10" db="EMBL/GenBank/DDBJ databases">
        <title>Complete genome sequence of hyperthermophilic archaeon Pyrodictium delaneyi Su06.</title>
        <authorList>
            <person name="Jung J.-H."/>
            <person name="Lin J."/>
            <person name="Holden J.F."/>
            <person name="Park C.-S."/>
        </authorList>
    </citation>
    <scope>NUCLEOTIDE SEQUENCE [LARGE SCALE GENOMIC DNA]</scope>
    <source>
        <strain evidence="9 11">Su06</strain>
    </source>
</reference>
<comment type="subcellular location">
    <subcellularLocation>
        <location evidence="7">Cytoplasm</location>
    </subcellularLocation>
</comment>
<protein>
    <recommendedName>
        <fullName evidence="7">3-phosphoshikimate 1-carboxyvinyltransferase</fullName>
        <ecNumber evidence="7">2.5.1.19</ecNumber>
    </recommendedName>
    <alternativeName>
        <fullName evidence="7">5-enolpyruvylshikimate-3-phosphate synthase</fullName>
        <shortName evidence="7">EPSP synthase</shortName>
        <shortName evidence="7">EPSPS</shortName>
    </alternativeName>
</protein>
<feature type="binding site" evidence="7">
    <location>
        <position position="170"/>
    </location>
    <ligand>
        <name>3-phosphoshikimate</name>
        <dbReference type="ChEBI" id="CHEBI:145989"/>
    </ligand>
</feature>
<dbReference type="STRING" id="1273541.Pyrde_0949"/>
<feature type="active site" description="Proton acceptor" evidence="7">
    <location>
        <position position="310"/>
    </location>
</feature>
<feature type="binding site" evidence="7">
    <location>
        <position position="171"/>
    </location>
    <ligand>
        <name>3-phosphoshikimate</name>
        <dbReference type="ChEBI" id="CHEBI:145989"/>
    </ligand>
</feature>
<organism evidence="9 11">
    <name type="scientific">Pyrodictium delaneyi</name>
    <dbReference type="NCBI Taxonomy" id="1273541"/>
    <lineage>
        <taxon>Archaea</taxon>
        <taxon>Thermoproteota</taxon>
        <taxon>Thermoprotei</taxon>
        <taxon>Desulfurococcales</taxon>
        <taxon>Pyrodictiaceae</taxon>
        <taxon>Pyrodictium</taxon>
    </lineage>
</organism>
<keyword evidence="4 7" id="KW-0808">Transferase</keyword>
<feature type="binding site" evidence="7">
    <location>
        <position position="416"/>
    </location>
    <ligand>
        <name>phosphoenolpyruvate</name>
        <dbReference type="ChEBI" id="CHEBI:58702"/>
    </ligand>
</feature>
<dbReference type="PATRIC" id="fig|1273541.4.peg.1023"/>
<dbReference type="KEGG" id="pdl:Pyrde_0949"/>
<dbReference type="PIRSF" id="PIRSF000505">
    <property type="entry name" value="EPSPS"/>
    <property type="match status" value="1"/>
</dbReference>
<dbReference type="Gene3D" id="3.65.10.10">
    <property type="entry name" value="Enolpyruvate transferase domain"/>
    <property type="match status" value="2"/>
</dbReference>
<sequence length="435" mass="46199">MQKAILPKRIIITPSKPEGNVKAPPSKSYTHRAILAGLLAGSITIIENPLWSSDTEATLAAAEKLGARVDRAESLLELSSPGAGALEWTPCIDAVESGTTMRLITGIVSLLDKPVIIYGRGRLHQRPVRPLLEALTRLSVEYMVSNGCCPPHAVKGPAQGGSTRVDARESSQYLSALLLLGAGLPGGLEMAVDGLESRPYVDITVRVLEAFGAKVERRGYAWFRVEGPLRPSRYQVPGDWSSAAPLLAAGALAGEVTVEGLDPNDPQPDRVIVDVLRGMGAPVEVAGRSVTVGAPSRLQGFSVCIRDSPDLAPALAALAAAACGRSRICCIERLRLKESDRVEAVLDLLRRSRVEAKLLESPSEGLCIEITGRCGRLPGGVTYNSHGDHRIAMAAALLGLVSEKPVIVEPADVVAKSYPGFWDALRTLGVEIREA</sequence>
<keyword evidence="7" id="KW-0963">Cytoplasm</keyword>
<evidence type="ECO:0000256" key="5">
    <source>
        <dbReference type="ARBA" id="ARBA00023141"/>
    </source>
</evidence>
<dbReference type="GO" id="GO:0003866">
    <property type="term" value="F:3-phosphoshikimate 1-carboxyvinyltransferase activity"/>
    <property type="evidence" value="ECO:0007669"/>
    <property type="project" value="UniProtKB-UniRule"/>
</dbReference>
<feature type="binding site" evidence="7">
    <location>
        <position position="197"/>
    </location>
    <ligand>
        <name>3-phosphoshikimate</name>
        <dbReference type="ChEBI" id="CHEBI:145989"/>
    </ligand>
</feature>
<evidence type="ECO:0000256" key="1">
    <source>
        <dbReference type="ARBA" id="ARBA00004811"/>
    </source>
</evidence>
<keyword evidence="3 7" id="KW-0028">Amino-acid biosynthesis</keyword>
<comment type="similarity">
    <text evidence="2 7">Belongs to the EPSP synthase family.</text>
</comment>
<comment type="subunit">
    <text evidence="7">Monomer.</text>
</comment>
<dbReference type="SUPFAM" id="SSF55205">
    <property type="entry name" value="EPT/RTPC-like"/>
    <property type="match status" value="1"/>
</dbReference>
<evidence type="ECO:0000256" key="4">
    <source>
        <dbReference type="ARBA" id="ARBA00022679"/>
    </source>
</evidence>
<evidence type="ECO:0000256" key="7">
    <source>
        <dbReference type="HAMAP-Rule" id="MF_00210"/>
    </source>
</evidence>
<dbReference type="GO" id="GO:0008652">
    <property type="term" value="P:amino acid biosynthetic process"/>
    <property type="evidence" value="ECO:0007669"/>
    <property type="project" value="UniProtKB-KW"/>
</dbReference>
<feature type="binding site" evidence="7">
    <location>
        <position position="172"/>
    </location>
    <ligand>
        <name>phosphoenolpyruvate</name>
        <dbReference type="ChEBI" id="CHEBI:58702"/>
    </ligand>
</feature>
<feature type="binding site" evidence="7">
    <location>
        <position position="126"/>
    </location>
    <ligand>
        <name>phosphoenolpyruvate</name>
        <dbReference type="ChEBI" id="CHEBI:58702"/>
    </ligand>
</feature>
<accession>A0A0P0N3K9</accession>
<dbReference type="GO" id="GO:0009423">
    <property type="term" value="P:chorismate biosynthetic process"/>
    <property type="evidence" value="ECO:0007669"/>
    <property type="project" value="UniProtKB-UniRule"/>
</dbReference>
<dbReference type="EMBL" id="NCQP01000001">
    <property type="protein sequence ID" value="OWJ55400.1"/>
    <property type="molecule type" value="Genomic_DNA"/>
</dbReference>
<dbReference type="InterPro" id="IPR036968">
    <property type="entry name" value="Enolpyruvate_Tfrase_sf"/>
</dbReference>
<feature type="binding site" evidence="7">
    <location>
        <position position="310"/>
    </location>
    <ligand>
        <name>3-phosphoshikimate</name>
        <dbReference type="ChEBI" id="CHEBI:145989"/>
    </ligand>
</feature>
<dbReference type="UniPathway" id="UPA00053">
    <property type="reaction ID" value="UER00089"/>
</dbReference>
<dbReference type="GO" id="GO:0009073">
    <property type="term" value="P:aromatic amino acid family biosynthetic process"/>
    <property type="evidence" value="ECO:0007669"/>
    <property type="project" value="UniProtKB-KW"/>
</dbReference>
<feature type="binding site" evidence="7">
    <location>
        <position position="172"/>
    </location>
    <ligand>
        <name>3-phosphoshikimate</name>
        <dbReference type="ChEBI" id="CHEBI:145989"/>
    </ligand>
</feature>
<keyword evidence="12" id="KW-1185">Reference proteome</keyword>
<feature type="domain" description="Enolpyruvate transferase" evidence="8">
    <location>
        <begin position="14"/>
        <end position="425"/>
    </location>
</feature>
<feature type="binding site" evidence="7">
    <location>
        <position position="28"/>
    </location>
    <ligand>
        <name>3-phosphoshikimate</name>
        <dbReference type="ChEBI" id="CHEBI:145989"/>
    </ligand>
</feature>
<dbReference type="Proteomes" id="UP000058613">
    <property type="component" value="Chromosome"/>
</dbReference>
<evidence type="ECO:0000313" key="10">
    <source>
        <dbReference type="EMBL" id="OWJ55400.1"/>
    </source>
</evidence>
<dbReference type="Pfam" id="PF00275">
    <property type="entry name" value="EPSP_synthase"/>
    <property type="match status" value="1"/>
</dbReference>
<evidence type="ECO:0000259" key="8">
    <source>
        <dbReference type="Pfam" id="PF00275"/>
    </source>
</evidence>
<proteinExistence type="inferred from homology"/>
<dbReference type="EMBL" id="CP013011">
    <property type="protein sequence ID" value="ALL00997.1"/>
    <property type="molecule type" value="Genomic_DNA"/>
</dbReference>
<dbReference type="Proteomes" id="UP000196694">
    <property type="component" value="Unassembled WGS sequence"/>
</dbReference>
<dbReference type="GeneID" id="26099288"/>
<dbReference type="HAMAP" id="MF_00210">
    <property type="entry name" value="EPSP_synth"/>
    <property type="match status" value="1"/>
</dbReference>
<feature type="binding site" evidence="7">
    <location>
        <position position="390"/>
    </location>
    <ligand>
        <name>phosphoenolpyruvate</name>
        <dbReference type="ChEBI" id="CHEBI:58702"/>
    </ligand>
</feature>
<evidence type="ECO:0000313" key="11">
    <source>
        <dbReference type="Proteomes" id="UP000058613"/>
    </source>
</evidence>
<feature type="binding site" evidence="7">
    <location>
        <position position="27"/>
    </location>
    <ligand>
        <name>phosphoenolpyruvate</name>
        <dbReference type="ChEBI" id="CHEBI:58702"/>
    </ligand>
</feature>
<dbReference type="InterPro" id="IPR001986">
    <property type="entry name" value="Enolpyruvate_Tfrase_dom"/>
</dbReference>
<evidence type="ECO:0000256" key="3">
    <source>
        <dbReference type="ARBA" id="ARBA00022605"/>
    </source>
</evidence>
<reference evidence="10 12" key="2">
    <citation type="submission" date="2017-05" db="EMBL/GenBank/DDBJ databases">
        <title>The draft genome of the hyperthermophilic archaeon 'Pyrodictium delaneyi strain Hulk', an iron and nitrate reducer, reveals the capacity for sulfate reduction.</title>
        <authorList>
            <person name="Demey L.M."/>
            <person name="Miller C."/>
            <person name="Manzella M."/>
            <person name="Reguera G."/>
            <person name="Kashefi K."/>
        </authorList>
    </citation>
    <scope>NUCLEOTIDE SEQUENCE [LARGE SCALE GENOMIC DNA]</scope>
    <source>
        <strain evidence="10 12">Hulk</strain>
    </source>
</reference>
<dbReference type="PANTHER" id="PTHR21090:SF5">
    <property type="entry name" value="PENTAFUNCTIONAL AROM POLYPEPTIDE"/>
    <property type="match status" value="1"/>
</dbReference>
<comment type="function">
    <text evidence="7">Catalyzes the transfer of the enolpyruvyl moiety of phosphoenolpyruvate (PEP) to the 5-hydroxyl of shikimate-3-phosphate (S3P) to produce enolpyruvyl shikimate-3-phosphate and inorganic phosphate.</text>
</comment>
<feature type="binding site" evidence="7">
    <location>
        <position position="32"/>
    </location>
    <ligand>
        <name>3-phosphoshikimate</name>
        <dbReference type="ChEBI" id="CHEBI:145989"/>
    </ligand>
</feature>
<feature type="binding site" evidence="7">
    <location>
        <position position="337"/>
    </location>
    <ligand>
        <name>3-phosphoshikimate</name>
        <dbReference type="ChEBI" id="CHEBI:145989"/>
    </ligand>
</feature>
<comment type="catalytic activity">
    <reaction evidence="6">
        <text>3-phosphoshikimate + phosphoenolpyruvate = 5-O-(1-carboxyvinyl)-3-phosphoshikimate + phosphate</text>
        <dbReference type="Rhea" id="RHEA:21256"/>
        <dbReference type="ChEBI" id="CHEBI:43474"/>
        <dbReference type="ChEBI" id="CHEBI:57701"/>
        <dbReference type="ChEBI" id="CHEBI:58702"/>
        <dbReference type="ChEBI" id="CHEBI:145989"/>
        <dbReference type="EC" id="2.5.1.19"/>
    </reaction>
    <physiologicalReaction direction="left-to-right" evidence="6">
        <dbReference type="Rhea" id="RHEA:21257"/>
    </physiologicalReaction>
</comment>
<dbReference type="InterPro" id="IPR006264">
    <property type="entry name" value="EPSP_synthase"/>
</dbReference>
<gene>
    <name evidence="7" type="primary">aroA</name>
    <name evidence="10" type="ORF">Pdsh_00895</name>
    <name evidence="9" type="ORF">Pyrde_0949</name>
</gene>
<evidence type="ECO:0000313" key="9">
    <source>
        <dbReference type="EMBL" id="ALL00997.1"/>
    </source>
</evidence>
<dbReference type="OrthoDB" id="43788at2157"/>
<comment type="pathway">
    <text evidence="1">Metabolic intermediate biosynthesis; chorismate biosynthesis; chorismate from D-erythrose 4-phosphate and phosphoenolpyruvate: step 6/7.</text>
</comment>
<evidence type="ECO:0000256" key="2">
    <source>
        <dbReference type="ARBA" id="ARBA00009948"/>
    </source>
</evidence>
<feature type="binding site" evidence="7">
    <location>
        <position position="98"/>
    </location>
    <ligand>
        <name>phosphoenolpyruvate</name>
        <dbReference type="ChEBI" id="CHEBI:58702"/>
    </ligand>
</feature>
<dbReference type="EC" id="2.5.1.19" evidence="7"/>
<feature type="binding site" evidence="7">
    <location>
        <position position="27"/>
    </location>
    <ligand>
        <name>3-phosphoshikimate</name>
        <dbReference type="ChEBI" id="CHEBI:145989"/>
    </ligand>
</feature>
<dbReference type="CDD" id="cd01556">
    <property type="entry name" value="EPSP_synthase"/>
    <property type="match status" value="1"/>
</dbReference>
<comment type="caution">
    <text evidence="7">Lacks conserved residue(s) required for the propagation of feature annotation.</text>
</comment>